<dbReference type="GO" id="GO:0000776">
    <property type="term" value="C:kinetochore"/>
    <property type="evidence" value="ECO:0007669"/>
    <property type="project" value="EnsemblFungi"/>
</dbReference>
<dbReference type="GO" id="GO:0007059">
    <property type="term" value="P:chromosome segregation"/>
    <property type="evidence" value="ECO:0007669"/>
    <property type="project" value="EnsemblFungi"/>
</dbReference>
<organism evidence="1 2">
    <name type="scientific">Kazachstania africana (strain ATCC 22294 / BCRC 22015 / CBS 2517 / CECT 1963 / NBRC 1671 / NRRL Y-8276)</name>
    <name type="common">Yeast</name>
    <name type="synonym">Kluyveromyces africanus</name>
    <dbReference type="NCBI Taxonomy" id="1071382"/>
    <lineage>
        <taxon>Eukaryota</taxon>
        <taxon>Fungi</taxon>
        <taxon>Dikarya</taxon>
        <taxon>Ascomycota</taxon>
        <taxon>Saccharomycotina</taxon>
        <taxon>Saccharomycetes</taxon>
        <taxon>Saccharomycetales</taxon>
        <taxon>Saccharomycetaceae</taxon>
        <taxon>Kazachstania</taxon>
    </lineage>
</organism>
<dbReference type="AlphaFoldDB" id="H2AW36"/>
<dbReference type="KEGG" id="kaf:KAFR_0E04360"/>
<dbReference type="FunCoup" id="H2AW36">
    <property type="interactions" value="76"/>
</dbReference>
<reference evidence="1 2" key="1">
    <citation type="journal article" date="2011" name="Proc. Natl. Acad. Sci. U.S.A.">
        <title>Evolutionary erosion of yeast sex chromosomes by mating-type switching accidents.</title>
        <authorList>
            <person name="Gordon J.L."/>
            <person name="Armisen D."/>
            <person name="Proux-Wera E."/>
            <person name="Oheigeartaigh S.S."/>
            <person name="Byrne K.P."/>
            <person name="Wolfe K.H."/>
        </authorList>
    </citation>
    <scope>NUCLEOTIDE SEQUENCE [LARGE SCALE GENOMIC DNA]</scope>
    <source>
        <strain evidence="2">ATCC 22294 / BCRC 22015 / CBS 2517 / CECT 1963 / NBRC 1671 / NRRL Y-8276</strain>
    </source>
</reference>
<dbReference type="Proteomes" id="UP000005220">
    <property type="component" value="Chromosome 5"/>
</dbReference>
<dbReference type="RefSeq" id="XP_003957721.1">
    <property type="nucleotide sequence ID" value="XM_003957672.1"/>
</dbReference>
<evidence type="ECO:0000313" key="2">
    <source>
        <dbReference type="Proteomes" id="UP000005220"/>
    </source>
</evidence>
<name>H2AW36_KAZAF</name>
<keyword evidence="2" id="KW-1185">Reference proteome</keyword>
<dbReference type="STRING" id="1071382.H2AW36"/>
<dbReference type="HOGENOM" id="CLU_105159_0_0_1"/>
<dbReference type="eggNOG" id="ENOG502S4RM">
    <property type="taxonomic scope" value="Eukaryota"/>
</dbReference>
<accession>H2AW36</accession>
<dbReference type="GO" id="GO:0034087">
    <property type="term" value="P:establishment of mitotic sister chromatid cohesion"/>
    <property type="evidence" value="ECO:0007669"/>
    <property type="project" value="EnsemblFungi"/>
</dbReference>
<protein>
    <submittedName>
        <fullName evidence="1">Uncharacterized protein</fullName>
    </submittedName>
</protein>
<dbReference type="GeneID" id="13884033"/>
<sequence length="221" mass="25371">MTADGSVDAYLRSLETQVENKQYFLNQANETIKNLSKADKSQNLQNDGKFRELMKKPMVFTERSDPLGVSLVSTSLRLRKDSSNDWISLNTEYNKNIRSMIETQKKVNRDLEVLVNLFEKGSTGKGTSLAVRPSLVEENNALWARLETMLKETLFKQGNHVESVYSLFKRLVKSDPSVRQQDFQESDDSKKMFRLLLKADLIEIDETSDTVRLINFTDDGF</sequence>
<proteinExistence type="predicted"/>
<dbReference type="OrthoDB" id="4035795at2759"/>
<evidence type="ECO:0000313" key="1">
    <source>
        <dbReference type="EMBL" id="CCF58586.1"/>
    </source>
</evidence>
<gene>
    <name evidence="1" type="primary">KAFR0E04360</name>
    <name evidence="1" type="ORF">KAFR_0E04360</name>
</gene>
<dbReference type="EMBL" id="HE650825">
    <property type="protein sequence ID" value="CCF58586.1"/>
    <property type="molecule type" value="Genomic_DNA"/>
</dbReference>
<dbReference type="InParanoid" id="H2AW36"/>